<proteinExistence type="predicted"/>
<reference evidence="3 4" key="1">
    <citation type="journal article" date="2012" name="Genome Biol.">
        <title>Genome and low-iron response of an oceanic diatom adapted to chronic iron limitation.</title>
        <authorList>
            <person name="Lommer M."/>
            <person name="Specht M."/>
            <person name="Roy A.S."/>
            <person name="Kraemer L."/>
            <person name="Andreson R."/>
            <person name="Gutowska M.A."/>
            <person name="Wolf J."/>
            <person name="Bergner S.V."/>
            <person name="Schilhabel M.B."/>
            <person name="Klostermeier U.C."/>
            <person name="Beiko R.G."/>
            <person name="Rosenstiel P."/>
            <person name="Hippler M."/>
            <person name="Laroche J."/>
        </authorList>
    </citation>
    <scope>NUCLEOTIDE SEQUENCE [LARGE SCALE GENOMIC DNA]</scope>
    <source>
        <strain evidence="3 4">CCMP1005</strain>
    </source>
</reference>
<comment type="caution">
    <text evidence="3">The sequence shown here is derived from an EMBL/GenBank/DDBJ whole genome shotgun (WGS) entry which is preliminary data.</text>
</comment>
<keyword evidence="4" id="KW-1185">Reference proteome</keyword>
<dbReference type="Proteomes" id="UP000266841">
    <property type="component" value="Unassembled WGS sequence"/>
</dbReference>
<feature type="region of interest" description="Disordered" evidence="1">
    <location>
        <begin position="21"/>
        <end position="92"/>
    </location>
</feature>
<evidence type="ECO:0000313" key="3">
    <source>
        <dbReference type="EMBL" id="EJK73320.1"/>
    </source>
</evidence>
<evidence type="ECO:0000256" key="1">
    <source>
        <dbReference type="SAM" id="MobiDB-lite"/>
    </source>
</evidence>
<name>K0T6M9_THAOC</name>
<dbReference type="AlphaFoldDB" id="K0T6M9"/>
<accession>K0T6M9</accession>
<organism evidence="3 4">
    <name type="scientific">Thalassiosira oceanica</name>
    <name type="common">Marine diatom</name>
    <dbReference type="NCBI Taxonomy" id="159749"/>
    <lineage>
        <taxon>Eukaryota</taxon>
        <taxon>Sar</taxon>
        <taxon>Stramenopiles</taxon>
        <taxon>Ochrophyta</taxon>
        <taxon>Bacillariophyta</taxon>
        <taxon>Coscinodiscophyceae</taxon>
        <taxon>Thalassiosirophycidae</taxon>
        <taxon>Thalassiosirales</taxon>
        <taxon>Thalassiosiraceae</taxon>
        <taxon>Thalassiosira</taxon>
    </lineage>
</organism>
<dbReference type="OrthoDB" id="57205at2759"/>
<protein>
    <recommendedName>
        <fullName evidence="5">Nucleotide-diphospho-sugar transferase domain-containing protein</fullName>
    </recommendedName>
</protein>
<dbReference type="EMBL" id="AGNL01004602">
    <property type="protein sequence ID" value="EJK73320.1"/>
    <property type="molecule type" value="Genomic_DNA"/>
</dbReference>
<gene>
    <name evidence="3" type="ORF">THAOC_05063</name>
</gene>
<evidence type="ECO:0008006" key="5">
    <source>
        <dbReference type="Google" id="ProtNLM"/>
    </source>
</evidence>
<feature type="signal peptide" evidence="2">
    <location>
        <begin position="1"/>
        <end position="17"/>
    </location>
</feature>
<evidence type="ECO:0000256" key="2">
    <source>
        <dbReference type="SAM" id="SignalP"/>
    </source>
</evidence>
<feature type="chain" id="PRO_5003838261" description="Nucleotide-diphospho-sugar transferase domain-containing protein" evidence="2">
    <location>
        <begin position="18"/>
        <end position="558"/>
    </location>
</feature>
<feature type="compositionally biased region" description="Basic and acidic residues" evidence="1">
    <location>
        <begin position="53"/>
        <end position="64"/>
    </location>
</feature>
<sequence length="558" mass="62150">MLMRRGLLAIAPTLALGTLLNENEGGHPQSAPRSSRRSLRGGEPRSLWRFRSPFRDPRTVDVKDVPGSQAASQPSIMDNGPVQEHQSSTFGEPLAKGFHHNGRVYALNAPVIERQDQEVIAPDLEEQPQSLKQHHEVTAPVLEEQPQQQQQPESSSRSQLIHVVSPYHSRTKNYFYPLDSTQWPMLVSLQHAQAEYMKWKEESSAQKFDSVIVVCAVTAADYDALHDVLTRYCQHTTVLPRTTSTEYPQLLSKDLPFFRDILEAGIGVAASDNYHLVFTNSDICLSESFYIEVDSALESPDQVLFINRKTVRDVNVSELKLEEREGYFRAKHQAAKEIVARGHFSIDSGDWTVHPGVDCFVMHSSILKKIDLGGDMFVGYPPFDFNFRLALQVMTGSGGSSILHSNMLSGGTFHFGDDMSWRRHSLSEEAVWNALGADVNYLAWCPIVALPPKNAETLLNAITCGKWFHPRDGGSIVPRFVKKGFEQDYFNNYAALLDYSETGMPLFSCGLSSTMSSISAWSLSGMVCLLHASTRSFAASTMCLRISSDTSLSVVLLL</sequence>
<evidence type="ECO:0000313" key="4">
    <source>
        <dbReference type="Proteomes" id="UP000266841"/>
    </source>
</evidence>
<keyword evidence="2" id="KW-0732">Signal</keyword>